<evidence type="ECO:0000313" key="1">
    <source>
        <dbReference type="EMBL" id="KAH0555432.1"/>
    </source>
</evidence>
<protein>
    <submittedName>
        <fullName evidence="1">Uncharacterized protein</fullName>
    </submittedName>
</protein>
<gene>
    <name evidence="1" type="ORF">KQX54_018861</name>
</gene>
<organism evidence="1 2">
    <name type="scientific">Cotesia glomerata</name>
    <name type="common">Lepidopteran parasitic wasp</name>
    <name type="synonym">Apanteles glomeratus</name>
    <dbReference type="NCBI Taxonomy" id="32391"/>
    <lineage>
        <taxon>Eukaryota</taxon>
        <taxon>Metazoa</taxon>
        <taxon>Ecdysozoa</taxon>
        <taxon>Arthropoda</taxon>
        <taxon>Hexapoda</taxon>
        <taxon>Insecta</taxon>
        <taxon>Pterygota</taxon>
        <taxon>Neoptera</taxon>
        <taxon>Endopterygota</taxon>
        <taxon>Hymenoptera</taxon>
        <taxon>Apocrita</taxon>
        <taxon>Ichneumonoidea</taxon>
        <taxon>Braconidae</taxon>
        <taxon>Microgastrinae</taxon>
        <taxon>Cotesia</taxon>
    </lineage>
</organism>
<dbReference type="EMBL" id="JAHXZJ010001119">
    <property type="protein sequence ID" value="KAH0555432.1"/>
    <property type="molecule type" value="Genomic_DNA"/>
</dbReference>
<proteinExistence type="predicted"/>
<name>A0AAV7IQJ9_COTGL</name>
<comment type="caution">
    <text evidence="1">The sequence shown here is derived from an EMBL/GenBank/DDBJ whole genome shotgun (WGS) entry which is preliminary data.</text>
</comment>
<reference evidence="1 2" key="1">
    <citation type="journal article" date="2021" name="J. Hered.">
        <title>A chromosome-level genome assembly of the parasitoid wasp, Cotesia glomerata (Hymenoptera: Braconidae).</title>
        <authorList>
            <person name="Pinto B.J."/>
            <person name="Weis J.J."/>
            <person name="Gamble T."/>
            <person name="Ode P.J."/>
            <person name="Paul R."/>
            <person name="Zaspel J.M."/>
        </authorList>
    </citation>
    <scope>NUCLEOTIDE SEQUENCE [LARGE SCALE GENOMIC DNA]</scope>
    <source>
        <strain evidence="1">CgM1</strain>
    </source>
</reference>
<evidence type="ECO:0000313" key="2">
    <source>
        <dbReference type="Proteomes" id="UP000826195"/>
    </source>
</evidence>
<dbReference type="AlphaFoldDB" id="A0AAV7IQJ9"/>
<sequence>MFFEIEYQLNNARIVRYRKDTHGKMNVNSFHYFQALSQATFPDTQIGSQQQLLGQHGLVALADMLHQIRESTFMQGDSYPTNNAFQSEKLSTMSARVNASW</sequence>
<dbReference type="Proteomes" id="UP000826195">
    <property type="component" value="Unassembled WGS sequence"/>
</dbReference>
<keyword evidence="2" id="KW-1185">Reference proteome</keyword>
<accession>A0AAV7IQJ9</accession>